<name>A0A8H7TZK8_9APHY</name>
<evidence type="ECO:0000256" key="1">
    <source>
        <dbReference type="SAM" id="MobiDB-lite"/>
    </source>
</evidence>
<dbReference type="Proteomes" id="UP000639403">
    <property type="component" value="Unassembled WGS sequence"/>
</dbReference>
<evidence type="ECO:0008006" key="4">
    <source>
        <dbReference type="Google" id="ProtNLM"/>
    </source>
</evidence>
<dbReference type="InterPro" id="IPR011993">
    <property type="entry name" value="PH-like_dom_sf"/>
</dbReference>
<dbReference type="PANTHER" id="PTHR37283:SF1">
    <property type="entry name" value="PH DOMAIN-CONTAINING PROTEIN YHR131C"/>
    <property type="match status" value="1"/>
</dbReference>
<evidence type="ECO:0000313" key="2">
    <source>
        <dbReference type="EMBL" id="KAF9809156.1"/>
    </source>
</evidence>
<reference evidence="2" key="1">
    <citation type="submission" date="2020-11" db="EMBL/GenBank/DDBJ databases">
        <authorList>
            <person name="Koelle M."/>
            <person name="Horta M.A.C."/>
            <person name="Nowrousian M."/>
            <person name="Ohm R.A."/>
            <person name="Benz P."/>
            <person name="Pilgard A."/>
        </authorList>
    </citation>
    <scope>NUCLEOTIDE SEQUENCE</scope>
    <source>
        <strain evidence="2">FPRL280</strain>
    </source>
</reference>
<dbReference type="AlphaFoldDB" id="A0A8H7TZK8"/>
<dbReference type="PANTHER" id="PTHR37283">
    <property type="entry name" value="PH DOMAIN-CONTAINING PROTEIN YHR131C"/>
    <property type="match status" value="1"/>
</dbReference>
<dbReference type="EMBL" id="JADOXO010000216">
    <property type="protein sequence ID" value="KAF9809156.1"/>
    <property type="molecule type" value="Genomic_DNA"/>
</dbReference>
<gene>
    <name evidence="2" type="ORF">IEO21_07529</name>
</gene>
<dbReference type="Gene3D" id="2.30.29.30">
    <property type="entry name" value="Pleckstrin-homology domain (PH domain)/Phosphotyrosine-binding domain (PTB)"/>
    <property type="match status" value="1"/>
</dbReference>
<organism evidence="2 3">
    <name type="scientific">Rhodonia placenta</name>
    <dbReference type="NCBI Taxonomy" id="104341"/>
    <lineage>
        <taxon>Eukaryota</taxon>
        <taxon>Fungi</taxon>
        <taxon>Dikarya</taxon>
        <taxon>Basidiomycota</taxon>
        <taxon>Agaricomycotina</taxon>
        <taxon>Agaricomycetes</taxon>
        <taxon>Polyporales</taxon>
        <taxon>Adustoporiaceae</taxon>
        <taxon>Rhodonia</taxon>
    </lineage>
</organism>
<reference evidence="2" key="2">
    <citation type="journal article" name="Front. Microbiol.">
        <title>Degradative Capacity of Two Strains of Rhodonia placenta: From Phenotype to Genotype.</title>
        <authorList>
            <person name="Kolle M."/>
            <person name="Horta M.A.C."/>
            <person name="Nowrousian M."/>
            <person name="Ohm R.A."/>
            <person name="Benz J.P."/>
            <person name="Pilgard A."/>
        </authorList>
    </citation>
    <scope>NUCLEOTIDE SEQUENCE</scope>
    <source>
        <strain evidence="2">FPRL280</strain>
    </source>
</reference>
<dbReference type="SUPFAM" id="SSF50729">
    <property type="entry name" value="PH domain-like"/>
    <property type="match status" value="1"/>
</dbReference>
<protein>
    <recommendedName>
        <fullName evidence="4">PH domain-containing protein</fullName>
    </recommendedName>
</protein>
<proteinExistence type="predicted"/>
<comment type="caution">
    <text evidence="2">The sequence shown here is derived from an EMBL/GenBank/DDBJ whole genome shotgun (WGS) entry which is preliminary data.</text>
</comment>
<feature type="compositionally biased region" description="Low complexity" evidence="1">
    <location>
        <begin position="7"/>
        <end position="56"/>
    </location>
</feature>
<evidence type="ECO:0000313" key="3">
    <source>
        <dbReference type="Proteomes" id="UP000639403"/>
    </source>
</evidence>
<feature type="region of interest" description="Disordered" evidence="1">
    <location>
        <begin position="1"/>
        <end position="69"/>
    </location>
</feature>
<sequence length="271" mass="29296">MDDRSSRNSAHHSTSNSRSTSVSSPPASDSSSSFFSRSRILPSSSSSATSDSPPGSAKTAPEPSPKDLIKGYTLQNAESGLASDYSKRKNVIRVRMEGEQFLLQAQDVASVIDWIESIQAATNISLDLDERPMPKGPMFPRWELSFAVSSPQLTGASQAASTKGTRRRSQYLGCSPESWAAVRSNCVLVMILACCAEAVHLHCASSAPPLHSSRRAPPLIVSSLAQPVCLHDPHPQIPTHSIDLIFGPTLIHTCTSFICSEWLSFYYCTNL</sequence>
<accession>A0A8H7TZK8</accession>